<keyword evidence="2" id="KW-0732">Signal</keyword>
<accession>A0A1F6TGX6</accession>
<evidence type="ECO:0000256" key="2">
    <source>
        <dbReference type="SAM" id="SignalP"/>
    </source>
</evidence>
<sequence>MTMEDTAMKQAHTFGWLQFFHATALCVLAAPALAAPRNDVNLINLSPPSGTLPGVRNSGEMGPVNSVEATINYRLQSTPQGFITISGEPPTTYPITMSPLPPTHFSNGRGEVRVRFSWLCNDRSPPSNPLPAIAYRLQGADAAGRFTGTLVQKTQAVNYTFTCRPPSPIKRPSDAALTTPGESPMQRLNPQAQGALRPDLVPILTRPMTGTVIVRNIGASPAPASTLYVNCYTRDARPINGCPTTIFPLVDDIYRRYVLIEIPSLAPGAEYVVNLRPWPSAWPVGDYNFIAQADHYPGRVSESDEFNDRTSYLVVR</sequence>
<proteinExistence type="predicted"/>
<comment type="caution">
    <text evidence="3">The sequence shown here is derived from an EMBL/GenBank/DDBJ whole genome shotgun (WGS) entry which is preliminary data.</text>
</comment>
<feature type="chain" id="PRO_5009225513" description="CARDB domain-containing protein" evidence="2">
    <location>
        <begin position="35"/>
        <end position="316"/>
    </location>
</feature>
<dbReference type="EMBL" id="MFSY01000126">
    <property type="protein sequence ID" value="OGI44380.1"/>
    <property type="molecule type" value="Genomic_DNA"/>
</dbReference>
<gene>
    <name evidence="3" type="ORF">A2637_03500</name>
</gene>
<dbReference type="Gene3D" id="2.60.40.10">
    <property type="entry name" value="Immunoglobulins"/>
    <property type="match status" value="1"/>
</dbReference>
<protein>
    <recommendedName>
        <fullName evidence="5">CARDB domain-containing protein</fullName>
    </recommendedName>
</protein>
<reference evidence="3 4" key="1">
    <citation type="journal article" date="2016" name="Nat. Commun.">
        <title>Thousands of microbial genomes shed light on interconnected biogeochemical processes in an aquifer system.</title>
        <authorList>
            <person name="Anantharaman K."/>
            <person name="Brown C.T."/>
            <person name="Hug L.A."/>
            <person name="Sharon I."/>
            <person name="Castelle C.J."/>
            <person name="Probst A.J."/>
            <person name="Thomas B.C."/>
            <person name="Singh A."/>
            <person name="Wilkins M.J."/>
            <person name="Karaoz U."/>
            <person name="Brodie E.L."/>
            <person name="Williams K.H."/>
            <person name="Hubbard S.S."/>
            <person name="Banfield J.F."/>
        </authorList>
    </citation>
    <scope>NUCLEOTIDE SEQUENCE [LARGE SCALE GENOMIC DNA]</scope>
</reference>
<dbReference type="InterPro" id="IPR013783">
    <property type="entry name" value="Ig-like_fold"/>
</dbReference>
<evidence type="ECO:0000256" key="1">
    <source>
        <dbReference type="SAM" id="MobiDB-lite"/>
    </source>
</evidence>
<feature type="signal peptide" evidence="2">
    <location>
        <begin position="1"/>
        <end position="34"/>
    </location>
</feature>
<evidence type="ECO:0008006" key="5">
    <source>
        <dbReference type="Google" id="ProtNLM"/>
    </source>
</evidence>
<feature type="region of interest" description="Disordered" evidence="1">
    <location>
        <begin position="169"/>
        <end position="189"/>
    </location>
</feature>
<dbReference type="Proteomes" id="UP000179360">
    <property type="component" value="Unassembled WGS sequence"/>
</dbReference>
<name>A0A1F6TGX6_9PROT</name>
<organism evidence="3 4">
    <name type="scientific">Candidatus Muproteobacteria bacterium RIFCSPHIGHO2_01_FULL_65_16</name>
    <dbReference type="NCBI Taxonomy" id="1817764"/>
    <lineage>
        <taxon>Bacteria</taxon>
        <taxon>Pseudomonadati</taxon>
        <taxon>Pseudomonadota</taxon>
        <taxon>Candidatus Muproteobacteria</taxon>
    </lineage>
</organism>
<dbReference type="AlphaFoldDB" id="A0A1F6TGX6"/>
<evidence type="ECO:0000313" key="4">
    <source>
        <dbReference type="Proteomes" id="UP000179360"/>
    </source>
</evidence>
<evidence type="ECO:0000313" key="3">
    <source>
        <dbReference type="EMBL" id="OGI44380.1"/>
    </source>
</evidence>